<organism evidence="1 2">
    <name type="scientific">Datura stramonium</name>
    <name type="common">Jimsonweed</name>
    <name type="synonym">Common thornapple</name>
    <dbReference type="NCBI Taxonomy" id="4076"/>
    <lineage>
        <taxon>Eukaryota</taxon>
        <taxon>Viridiplantae</taxon>
        <taxon>Streptophyta</taxon>
        <taxon>Embryophyta</taxon>
        <taxon>Tracheophyta</taxon>
        <taxon>Spermatophyta</taxon>
        <taxon>Magnoliopsida</taxon>
        <taxon>eudicotyledons</taxon>
        <taxon>Gunneridae</taxon>
        <taxon>Pentapetalae</taxon>
        <taxon>asterids</taxon>
        <taxon>lamiids</taxon>
        <taxon>Solanales</taxon>
        <taxon>Solanaceae</taxon>
        <taxon>Solanoideae</taxon>
        <taxon>Datureae</taxon>
        <taxon>Datura</taxon>
    </lineage>
</organism>
<keyword evidence="2" id="KW-1185">Reference proteome</keyword>
<dbReference type="InterPro" id="IPR039904">
    <property type="entry name" value="TRANK1"/>
</dbReference>
<evidence type="ECO:0008006" key="3">
    <source>
        <dbReference type="Google" id="ProtNLM"/>
    </source>
</evidence>
<dbReference type="PANTHER" id="PTHR21529:SF4">
    <property type="entry name" value="TPR AND ANKYRIN REPEAT-CONTAINING PROTEIN 1"/>
    <property type="match status" value="1"/>
</dbReference>
<proteinExistence type="predicted"/>
<feature type="non-terminal residue" evidence="1">
    <location>
        <position position="310"/>
    </location>
</feature>
<dbReference type="Proteomes" id="UP000823775">
    <property type="component" value="Unassembled WGS sequence"/>
</dbReference>
<dbReference type="InterPro" id="IPR027417">
    <property type="entry name" value="P-loop_NTPase"/>
</dbReference>
<evidence type="ECO:0000313" key="1">
    <source>
        <dbReference type="EMBL" id="MCD7453123.1"/>
    </source>
</evidence>
<reference evidence="1 2" key="1">
    <citation type="journal article" date="2021" name="BMC Genomics">
        <title>Datura genome reveals duplications of psychoactive alkaloid biosynthetic genes and high mutation rate following tissue culture.</title>
        <authorList>
            <person name="Rajewski A."/>
            <person name="Carter-House D."/>
            <person name="Stajich J."/>
            <person name="Litt A."/>
        </authorList>
    </citation>
    <scope>NUCLEOTIDE SEQUENCE [LARGE SCALE GENOMIC DNA]</scope>
    <source>
        <strain evidence="1">AR-01</strain>
    </source>
</reference>
<protein>
    <recommendedName>
        <fullName evidence="3">DNA helicase</fullName>
    </recommendedName>
</protein>
<dbReference type="SUPFAM" id="SSF52540">
    <property type="entry name" value="P-loop containing nucleoside triphosphate hydrolases"/>
    <property type="match status" value="1"/>
</dbReference>
<evidence type="ECO:0000313" key="2">
    <source>
        <dbReference type="Proteomes" id="UP000823775"/>
    </source>
</evidence>
<sequence>MSTFLRPTPEYQSKEKIKMEHAAYDISDLVNDLHIRLKNQPQLLLDCIYVDEVQDISLKQISLFQYICKDVDKGIVLSGDTAQTATGQISGAENALITIFGRSESTGAFGAEQSILVRDESAKKEVFAIIGKKALILTMAESKGLEFQIVEHHVPDRVMRQFDRSQHIPAFLTWAPAHCEHDERRRLVQPFLDMLDVFLDDWDNQKDKRVEEVDGVSRTEYNELFQRYGRLLIGNPGLRVIGTPRFTHLAGAHETMSKGLHRLHQIRYEWQQHDASALKIGDKPIQDVEGDRHLTYNDAICIGDYITDMP</sequence>
<dbReference type="EMBL" id="JACEIK010000240">
    <property type="protein sequence ID" value="MCD7453123.1"/>
    <property type="molecule type" value="Genomic_DNA"/>
</dbReference>
<dbReference type="Gene3D" id="3.40.50.300">
    <property type="entry name" value="P-loop containing nucleotide triphosphate hydrolases"/>
    <property type="match status" value="1"/>
</dbReference>
<name>A0ABS8S208_DATST</name>
<accession>A0ABS8S208</accession>
<gene>
    <name evidence="1" type="ORF">HAX54_019781</name>
</gene>
<comment type="caution">
    <text evidence="1">The sequence shown here is derived from an EMBL/GenBank/DDBJ whole genome shotgun (WGS) entry which is preliminary data.</text>
</comment>
<dbReference type="PANTHER" id="PTHR21529">
    <property type="entry name" value="MAMMARY TURMOR VIRUS RECEPTOR HOMOLOG 1, 2 MTVR1, 2"/>
    <property type="match status" value="1"/>
</dbReference>